<proteinExistence type="predicted"/>
<protein>
    <recommendedName>
        <fullName evidence="2">Insertion element IS402-like domain-containing protein</fullName>
    </recommendedName>
</protein>
<feature type="domain" description="Insertion element IS402-like" evidence="2">
    <location>
        <begin position="33"/>
        <end position="95"/>
    </location>
</feature>
<gene>
    <name evidence="3" type="ORF">Ssi02_34050</name>
</gene>
<name>A0A919RJR1_9ACTN</name>
<evidence type="ECO:0000256" key="1">
    <source>
        <dbReference type="SAM" id="MobiDB-lite"/>
    </source>
</evidence>
<dbReference type="Pfam" id="PF13340">
    <property type="entry name" value="DUF4096"/>
    <property type="match status" value="1"/>
</dbReference>
<dbReference type="InterPro" id="IPR025161">
    <property type="entry name" value="IS402-like_dom"/>
</dbReference>
<feature type="compositionally biased region" description="Low complexity" evidence="1">
    <location>
        <begin position="1"/>
        <end position="10"/>
    </location>
</feature>
<dbReference type="EMBL" id="BOOW01000020">
    <property type="protein sequence ID" value="GII93174.1"/>
    <property type="molecule type" value="Genomic_DNA"/>
</dbReference>
<feature type="region of interest" description="Disordered" evidence="1">
    <location>
        <begin position="1"/>
        <end position="30"/>
    </location>
</feature>
<dbReference type="Proteomes" id="UP000606172">
    <property type="component" value="Unassembled WGS sequence"/>
</dbReference>
<evidence type="ECO:0000313" key="3">
    <source>
        <dbReference type="EMBL" id="GII93174.1"/>
    </source>
</evidence>
<dbReference type="AlphaFoldDB" id="A0A919RJR1"/>
<evidence type="ECO:0000259" key="2">
    <source>
        <dbReference type="Pfam" id="PF13340"/>
    </source>
</evidence>
<feature type="region of interest" description="Disordered" evidence="1">
    <location>
        <begin position="126"/>
        <end position="152"/>
    </location>
</feature>
<dbReference type="RefSeq" id="WP_204026431.1">
    <property type="nucleotide sequence ID" value="NZ_BOOW01000020.1"/>
</dbReference>
<sequence length="181" mass="19409">MDGPGAAAPGGEERPSKQTKRQPHLACGQSRRMLPVAVTAGQRGDAPQSEAVTAAIRWRKRVGAPWRDVPECYGSRQAVRTLLRRWHRAGARHRIATGLQPAAHVSGPIAWRVAVNSSVCRPHRHAAGVRTRRGLQAQPPGGARPDPTDHALGRWRGGLPASLDRACEQGRPVLPVVVTAG</sequence>
<comment type="caution">
    <text evidence="3">The sequence shown here is derived from an EMBL/GenBank/DDBJ whole genome shotgun (WGS) entry which is preliminary data.</text>
</comment>
<dbReference type="PANTHER" id="PTHR46637">
    <property type="entry name" value="TIS1421-TRANSPOSASE PROTEIN A"/>
    <property type="match status" value="1"/>
</dbReference>
<accession>A0A919RJR1</accession>
<keyword evidence="4" id="KW-1185">Reference proteome</keyword>
<dbReference type="PANTHER" id="PTHR46637:SF1">
    <property type="entry name" value="BLL5188 PROTEIN"/>
    <property type="match status" value="1"/>
</dbReference>
<reference evidence="3" key="1">
    <citation type="submission" date="2021-01" db="EMBL/GenBank/DDBJ databases">
        <title>Whole genome shotgun sequence of Sinosporangium siamense NBRC 109515.</title>
        <authorList>
            <person name="Komaki H."/>
            <person name="Tamura T."/>
        </authorList>
    </citation>
    <scope>NUCLEOTIDE SEQUENCE</scope>
    <source>
        <strain evidence="3">NBRC 109515</strain>
    </source>
</reference>
<organism evidence="3 4">
    <name type="scientific">Sinosporangium siamense</name>
    <dbReference type="NCBI Taxonomy" id="1367973"/>
    <lineage>
        <taxon>Bacteria</taxon>
        <taxon>Bacillati</taxon>
        <taxon>Actinomycetota</taxon>
        <taxon>Actinomycetes</taxon>
        <taxon>Streptosporangiales</taxon>
        <taxon>Streptosporangiaceae</taxon>
        <taxon>Sinosporangium</taxon>
    </lineage>
</organism>
<dbReference type="InterPro" id="IPR052909">
    <property type="entry name" value="Transposase_6_like"/>
</dbReference>
<evidence type="ECO:0000313" key="4">
    <source>
        <dbReference type="Proteomes" id="UP000606172"/>
    </source>
</evidence>